<evidence type="ECO:0000313" key="5">
    <source>
        <dbReference type="EMBL" id="ANF53807.1"/>
    </source>
</evidence>
<dbReference type="EMBL" id="CP015614">
    <property type="protein sequence ID" value="ANF53807.1"/>
    <property type="molecule type" value="Genomic_DNA"/>
</dbReference>
<dbReference type="PROSITE" id="PS50893">
    <property type="entry name" value="ABC_TRANSPORTER_2"/>
    <property type="match status" value="1"/>
</dbReference>
<protein>
    <recommendedName>
        <fullName evidence="4">ABC transporter domain-containing protein</fullName>
    </recommendedName>
</protein>
<dbReference type="InterPro" id="IPR027417">
    <property type="entry name" value="P-loop_NTPase"/>
</dbReference>
<reference evidence="5 6" key="1">
    <citation type="journal article" date="2014" name="Genome Announc.">
        <title>Genome Sequence of a Promising Hydrogen-Producing Facultative Anaerobic Bacterium, Brevundimonas naejangsanensis Strain B1.</title>
        <authorList>
            <person name="Su H."/>
            <person name="Zhang T."/>
            <person name="Bao M."/>
            <person name="Jiang Y."/>
            <person name="Wang Y."/>
            <person name="Tan T."/>
        </authorList>
    </citation>
    <scope>NUCLEOTIDE SEQUENCE [LARGE SCALE GENOMIC DNA]</scope>
    <source>
        <strain evidence="5 6">B1</strain>
    </source>
</reference>
<evidence type="ECO:0000313" key="6">
    <source>
        <dbReference type="Proteomes" id="UP000077603"/>
    </source>
</evidence>
<dbReference type="InterPro" id="IPR017871">
    <property type="entry name" value="ABC_transporter-like_CS"/>
</dbReference>
<dbReference type="PANTHER" id="PTHR43776">
    <property type="entry name" value="TRANSPORT ATP-BINDING PROTEIN"/>
    <property type="match status" value="1"/>
</dbReference>
<evidence type="ECO:0000256" key="3">
    <source>
        <dbReference type="ARBA" id="ARBA00022840"/>
    </source>
</evidence>
<dbReference type="GO" id="GO:0005524">
    <property type="term" value="F:ATP binding"/>
    <property type="evidence" value="ECO:0007669"/>
    <property type="project" value="UniProtKB-KW"/>
</dbReference>
<dbReference type="KEGG" id="bne:DA69_02990"/>
<proteinExistence type="predicted"/>
<name>A0A172Y3M6_9CAUL</name>
<evidence type="ECO:0000256" key="2">
    <source>
        <dbReference type="ARBA" id="ARBA00022741"/>
    </source>
</evidence>
<dbReference type="Gene3D" id="3.40.50.300">
    <property type="entry name" value="P-loop containing nucleotide triphosphate hydrolases"/>
    <property type="match status" value="1"/>
</dbReference>
<dbReference type="GO" id="GO:0016887">
    <property type="term" value="F:ATP hydrolysis activity"/>
    <property type="evidence" value="ECO:0007669"/>
    <property type="project" value="InterPro"/>
</dbReference>
<feature type="domain" description="ABC transporter" evidence="4">
    <location>
        <begin position="6"/>
        <end position="248"/>
    </location>
</feature>
<dbReference type="GO" id="GO:0055085">
    <property type="term" value="P:transmembrane transport"/>
    <property type="evidence" value="ECO:0007669"/>
    <property type="project" value="UniProtKB-ARBA"/>
</dbReference>
<evidence type="ECO:0000259" key="4">
    <source>
        <dbReference type="PROSITE" id="PS50893"/>
    </source>
</evidence>
<dbReference type="Proteomes" id="UP000077603">
    <property type="component" value="Chromosome"/>
</dbReference>
<dbReference type="CDD" id="cd03257">
    <property type="entry name" value="ABC_NikE_OppD_transporters"/>
    <property type="match status" value="1"/>
</dbReference>
<dbReference type="SUPFAM" id="SSF52540">
    <property type="entry name" value="P-loop containing nucleoside triphosphate hydrolases"/>
    <property type="match status" value="1"/>
</dbReference>
<dbReference type="SMART" id="SM00382">
    <property type="entry name" value="AAA"/>
    <property type="match status" value="1"/>
</dbReference>
<dbReference type="InterPro" id="IPR050319">
    <property type="entry name" value="ABC_transp_ATP-bind"/>
</dbReference>
<gene>
    <name evidence="5" type="ORF">DA69_02990</name>
</gene>
<dbReference type="eggNOG" id="COG4172">
    <property type="taxonomic scope" value="Bacteria"/>
</dbReference>
<accession>A0A172Y3M6</accession>
<sequence length="297" mass="31629">MTAPLLSIQNLGVAYGSGRDRRFVLRGAGFDLAPGQVMAIVGESGSGKSTLVRAVAGLATPAEGRIMFEGVALPPLGKRSKAMLHGIQMVFQDPGASLNPRQSIRTVLEEPLIVVGRLDGAARRRRVEELMDLVHLDRRLLDLRPSALSGGQKQRVAIARALSMEPRLLIADEALSALDFANQDKVSALLLELKDRLNLAMLFVSHDMRSVRRMADHVCVIEGGQVVEQGPVAEVLYHPKSAYTQLLLAAALNPAAALADPRLSAALEAGGPITDEALAGVMDIIGANALMQEQSPS</sequence>
<keyword evidence="6" id="KW-1185">Reference proteome</keyword>
<dbReference type="STRING" id="588932.DA69_02990"/>
<dbReference type="InterPro" id="IPR003593">
    <property type="entry name" value="AAA+_ATPase"/>
</dbReference>
<evidence type="ECO:0000256" key="1">
    <source>
        <dbReference type="ARBA" id="ARBA00022448"/>
    </source>
</evidence>
<dbReference type="AlphaFoldDB" id="A0A172Y3M6"/>
<dbReference type="PROSITE" id="PS00211">
    <property type="entry name" value="ABC_TRANSPORTER_1"/>
    <property type="match status" value="1"/>
</dbReference>
<dbReference type="InterPro" id="IPR003439">
    <property type="entry name" value="ABC_transporter-like_ATP-bd"/>
</dbReference>
<keyword evidence="3" id="KW-0067">ATP-binding</keyword>
<dbReference type="RefSeq" id="WP_025977529.1">
    <property type="nucleotide sequence ID" value="NZ_CP015614.1"/>
</dbReference>
<dbReference type="OrthoDB" id="9802264at2"/>
<organism evidence="5 6">
    <name type="scientific">Brevundimonas naejangsanensis</name>
    <dbReference type="NCBI Taxonomy" id="588932"/>
    <lineage>
        <taxon>Bacteria</taxon>
        <taxon>Pseudomonadati</taxon>
        <taxon>Pseudomonadota</taxon>
        <taxon>Alphaproteobacteria</taxon>
        <taxon>Caulobacterales</taxon>
        <taxon>Caulobacteraceae</taxon>
        <taxon>Brevundimonas</taxon>
    </lineage>
</organism>
<keyword evidence="1" id="KW-0813">Transport</keyword>
<dbReference type="Pfam" id="PF00005">
    <property type="entry name" value="ABC_tran"/>
    <property type="match status" value="1"/>
</dbReference>
<keyword evidence="2" id="KW-0547">Nucleotide-binding</keyword>